<dbReference type="AlphaFoldDB" id="A0AAP0E1I8"/>
<reference evidence="1 2" key="1">
    <citation type="submission" date="2024-01" db="EMBL/GenBank/DDBJ databases">
        <title>Genome assemblies of Stephania.</title>
        <authorList>
            <person name="Yang L."/>
        </authorList>
    </citation>
    <scope>NUCLEOTIDE SEQUENCE [LARGE SCALE GENOMIC DNA]</scope>
    <source>
        <strain evidence="1">JXDWG</strain>
        <tissue evidence="1">Leaf</tissue>
    </source>
</reference>
<dbReference type="EMBL" id="JBBNAG010000013">
    <property type="protein sequence ID" value="KAK9083450.1"/>
    <property type="molecule type" value="Genomic_DNA"/>
</dbReference>
<evidence type="ECO:0000313" key="1">
    <source>
        <dbReference type="EMBL" id="KAK9083450.1"/>
    </source>
</evidence>
<comment type="caution">
    <text evidence="1">The sequence shown here is derived from an EMBL/GenBank/DDBJ whole genome shotgun (WGS) entry which is preliminary data.</text>
</comment>
<sequence length="197" mass="22062">MNRYDESHVPSWGIKTFDSVVGCDVIATELCYKACTTYDQAQASILSQESLDSHLNLAGAQVFRLNQELQPSLMEENAKKYCFKEECEKLKEENTVLRDTREMEIRIAILAHKASPDYHIELEDFMIECSMSEIGDASGEGNPHRGWGFPAMGMRMKYLNGDICEDGDNISYLCGYGDGDGEKNIFVEISTGKRGCG</sequence>
<name>A0AAP0E1I8_9MAGN</name>
<proteinExistence type="predicted"/>
<gene>
    <name evidence="1" type="ORF">Scep_029921</name>
</gene>
<protein>
    <submittedName>
        <fullName evidence="1">Uncharacterized protein</fullName>
    </submittedName>
</protein>
<evidence type="ECO:0000313" key="2">
    <source>
        <dbReference type="Proteomes" id="UP001419268"/>
    </source>
</evidence>
<keyword evidence="2" id="KW-1185">Reference proteome</keyword>
<organism evidence="1 2">
    <name type="scientific">Stephania cephalantha</name>
    <dbReference type="NCBI Taxonomy" id="152367"/>
    <lineage>
        <taxon>Eukaryota</taxon>
        <taxon>Viridiplantae</taxon>
        <taxon>Streptophyta</taxon>
        <taxon>Embryophyta</taxon>
        <taxon>Tracheophyta</taxon>
        <taxon>Spermatophyta</taxon>
        <taxon>Magnoliopsida</taxon>
        <taxon>Ranunculales</taxon>
        <taxon>Menispermaceae</taxon>
        <taxon>Menispermoideae</taxon>
        <taxon>Cissampelideae</taxon>
        <taxon>Stephania</taxon>
    </lineage>
</organism>
<accession>A0AAP0E1I8</accession>
<dbReference type="Proteomes" id="UP001419268">
    <property type="component" value="Unassembled WGS sequence"/>
</dbReference>